<dbReference type="InterPro" id="IPR032710">
    <property type="entry name" value="NTF2-like_dom_sf"/>
</dbReference>
<comment type="caution">
    <text evidence="2">The sequence shown here is derived from an EMBL/GenBank/DDBJ whole genome shotgun (WGS) entry which is preliminary data.</text>
</comment>
<dbReference type="Pfam" id="PF13577">
    <property type="entry name" value="SnoaL_4"/>
    <property type="match status" value="1"/>
</dbReference>
<feature type="domain" description="SnoaL-like" evidence="1">
    <location>
        <begin position="6"/>
        <end position="133"/>
    </location>
</feature>
<dbReference type="InterPro" id="IPR037401">
    <property type="entry name" value="SnoaL-like"/>
</dbReference>
<dbReference type="Proteomes" id="UP000193920">
    <property type="component" value="Unassembled WGS sequence"/>
</dbReference>
<protein>
    <submittedName>
        <fullName evidence="2">Bile acid 7-alpha-dehydratase</fullName>
    </submittedName>
</protein>
<gene>
    <name evidence="2" type="ORF">LY90DRAFT_709459</name>
</gene>
<reference evidence="2 3" key="1">
    <citation type="submission" date="2016-08" db="EMBL/GenBank/DDBJ databases">
        <title>A Parts List for Fungal Cellulosomes Revealed by Comparative Genomics.</title>
        <authorList>
            <consortium name="DOE Joint Genome Institute"/>
            <person name="Haitjema C.H."/>
            <person name="Gilmore S.P."/>
            <person name="Henske J.K."/>
            <person name="Solomon K.V."/>
            <person name="De Groot R."/>
            <person name="Kuo A."/>
            <person name="Mondo S.J."/>
            <person name="Salamov A.A."/>
            <person name="Labutti K."/>
            <person name="Zhao Z."/>
            <person name="Chiniquy J."/>
            <person name="Barry K."/>
            <person name="Brewer H.M."/>
            <person name="Purvine S.O."/>
            <person name="Wright A.T."/>
            <person name="Boxma B."/>
            <person name="Van Alen T."/>
            <person name="Hackstein J.H."/>
            <person name="Baker S.E."/>
            <person name="Grigoriev I.V."/>
            <person name="O'Malley M.A."/>
        </authorList>
    </citation>
    <scope>NUCLEOTIDE SEQUENCE [LARGE SCALE GENOMIC DNA]</scope>
    <source>
        <strain evidence="2 3">G1</strain>
    </source>
</reference>
<dbReference type="OrthoDB" id="10270991at2759"/>
<dbReference type="Gene3D" id="3.10.450.50">
    <property type="match status" value="1"/>
</dbReference>
<accession>A0A1Y1YTF9</accession>
<evidence type="ECO:0000313" key="3">
    <source>
        <dbReference type="Proteomes" id="UP000193920"/>
    </source>
</evidence>
<name>A0A1Y1YTF9_9FUNG</name>
<dbReference type="AlphaFoldDB" id="A0A1Y1YTF9"/>
<dbReference type="SUPFAM" id="SSF54427">
    <property type="entry name" value="NTF2-like"/>
    <property type="match status" value="1"/>
</dbReference>
<dbReference type="EMBL" id="MCOG01000508">
    <property type="protein sequence ID" value="ORY01256.1"/>
    <property type="molecule type" value="Genomic_DNA"/>
</dbReference>
<dbReference type="SMR" id="A0A1Y1YTF9"/>
<sequence>MSNFRMQDRMELKALVDYYATESDKNNQDCYVEIFRPDIKLKVYFNGKLGMTANDVQDMIRQYKAFGAAKVSFHMNGQQSLDFQDDTHATGTCYALASLVNEENGKDKLTVHAVRYQDKYVKIDNRWWIAERDQFFEWSTFPPLSA</sequence>
<organism evidence="2 3">
    <name type="scientific">Neocallimastix californiae</name>
    <dbReference type="NCBI Taxonomy" id="1754190"/>
    <lineage>
        <taxon>Eukaryota</taxon>
        <taxon>Fungi</taxon>
        <taxon>Fungi incertae sedis</taxon>
        <taxon>Chytridiomycota</taxon>
        <taxon>Chytridiomycota incertae sedis</taxon>
        <taxon>Neocallimastigomycetes</taxon>
        <taxon>Neocallimastigales</taxon>
        <taxon>Neocallimastigaceae</taxon>
        <taxon>Neocallimastix</taxon>
    </lineage>
</organism>
<evidence type="ECO:0000259" key="1">
    <source>
        <dbReference type="Pfam" id="PF13577"/>
    </source>
</evidence>
<evidence type="ECO:0000313" key="2">
    <source>
        <dbReference type="EMBL" id="ORY01256.1"/>
    </source>
</evidence>
<proteinExistence type="predicted"/>
<keyword evidence="3" id="KW-1185">Reference proteome</keyword>